<dbReference type="RefSeq" id="WP_285983077.1">
    <property type="nucleotide sequence ID" value="NZ_JASVDS010000003.1"/>
</dbReference>
<evidence type="ECO:0008006" key="4">
    <source>
        <dbReference type="Google" id="ProtNLM"/>
    </source>
</evidence>
<proteinExistence type="predicted"/>
<gene>
    <name evidence="2" type="ORF">QRD43_13980</name>
</gene>
<reference evidence="2 3" key="1">
    <citation type="submission" date="2023-06" db="EMBL/GenBank/DDBJ databases">
        <title>Pelomonas sp. APW6 16S ribosomal RNA gene genome sequencing and assembly.</title>
        <authorList>
            <person name="Woo H."/>
        </authorList>
    </citation>
    <scope>NUCLEOTIDE SEQUENCE [LARGE SCALE GENOMIC DNA]</scope>
    <source>
        <strain evidence="2 3">APW6</strain>
    </source>
</reference>
<accession>A0ABT7LJH8</accession>
<evidence type="ECO:0000256" key="1">
    <source>
        <dbReference type="SAM" id="MobiDB-lite"/>
    </source>
</evidence>
<evidence type="ECO:0000313" key="3">
    <source>
        <dbReference type="Proteomes" id="UP001238603"/>
    </source>
</evidence>
<feature type="region of interest" description="Disordered" evidence="1">
    <location>
        <begin position="41"/>
        <end position="64"/>
    </location>
</feature>
<name>A0ABT7LJH8_9BURK</name>
<comment type="caution">
    <text evidence="2">The sequence shown here is derived from an EMBL/GenBank/DDBJ whole genome shotgun (WGS) entry which is preliminary data.</text>
</comment>
<organism evidence="2 3">
    <name type="scientific">Roseateles subflavus</name>
    <dbReference type="NCBI Taxonomy" id="3053353"/>
    <lineage>
        <taxon>Bacteria</taxon>
        <taxon>Pseudomonadati</taxon>
        <taxon>Pseudomonadota</taxon>
        <taxon>Betaproteobacteria</taxon>
        <taxon>Burkholderiales</taxon>
        <taxon>Sphaerotilaceae</taxon>
        <taxon>Roseateles</taxon>
    </lineage>
</organism>
<sequence>MTRLHSTSPSVAAGGPRVARLAGGLWRCALVLSLTACGSGGGGGSSSDGGSSTPTPPVLSGVAATGAPLGGASVTVLDASGATVGTGTTHPTDGSYKITLSAQSPQAPLLIEVRGLSALGDLVLLHSTVPKTAGTMVANVSPLTEGLLAMTMGAMPAAVFKDIPGNSAAVGLIPTQLTAASDFLKTLVKTNISDAKITDATTLDLVGDATFAANKGPQDLLIEALRADLGISTSGVPQLVLANKLNPGAPAEVVVDLAVLKTELAKGTLATPLNAVTSTLKATSGASTVLPNAALLDELGAALNKMLAQGLSASAISTHSLLTAFTINDSRDKVSMALYFADLAAKNYQLGRFQIVACLDDVLSSGNCTRLQVSAPVTDSTGKVLDIFQTTVNYLKSTTAGVPSWRLYGNGRNLEFNVHPMAVATFGGDGALQSGSTVNPRAGVQLDLQAQTLDAPITGALESGVVQTPNGFAIAMAYCARPRMCITSVPGSTSTTATGQASDFALLQDSVGWIGGADAQRSAKYSTTFTQTGGTAKTQPAYLRAAVPINPATSRFPMIDDLATTPLLGRNLVTGRKYSWAKWAAANPDMRMLGIRLVQGTNPATPSLRELKLALPVSTEQTLGASILPGGVTPTVSELWLTAADSQGRRYYSRFALSY</sequence>
<evidence type="ECO:0000313" key="2">
    <source>
        <dbReference type="EMBL" id="MDL5033020.1"/>
    </source>
</evidence>
<dbReference type="Proteomes" id="UP001238603">
    <property type="component" value="Unassembled WGS sequence"/>
</dbReference>
<keyword evidence="3" id="KW-1185">Reference proteome</keyword>
<protein>
    <recommendedName>
        <fullName evidence="4">Carboxypeptidase regulatory-like domain-containing protein</fullName>
    </recommendedName>
</protein>
<dbReference type="EMBL" id="JASVDS010000003">
    <property type="protein sequence ID" value="MDL5033020.1"/>
    <property type="molecule type" value="Genomic_DNA"/>
</dbReference>